<dbReference type="Proteomes" id="UP001364617">
    <property type="component" value="Unassembled WGS sequence"/>
</dbReference>
<dbReference type="GO" id="GO:0006954">
    <property type="term" value="P:inflammatory response"/>
    <property type="evidence" value="ECO:0007669"/>
    <property type="project" value="UniProtKB-KW"/>
</dbReference>
<dbReference type="InterPro" id="IPR001811">
    <property type="entry name" value="Chemokine_IL8-like_dom"/>
</dbReference>
<dbReference type="InterPro" id="IPR039809">
    <property type="entry name" value="Chemokine_b/g/d"/>
</dbReference>
<dbReference type="PANTHER" id="PTHR12015">
    <property type="entry name" value="SMALL INDUCIBLE CYTOKINE A"/>
    <property type="match status" value="1"/>
</dbReference>
<dbReference type="InterPro" id="IPR036048">
    <property type="entry name" value="Interleukin_8-like_sf"/>
</dbReference>
<evidence type="ECO:0000313" key="10">
    <source>
        <dbReference type="EMBL" id="KAK7123626.1"/>
    </source>
</evidence>
<keyword evidence="6" id="KW-1015">Disulfide bond</keyword>
<evidence type="ECO:0000256" key="3">
    <source>
        <dbReference type="ARBA" id="ARBA00022514"/>
    </source>
</evidence>
<dbReference type="GO" id="GO:0005615">
    <property type="term" value="C:extracellular space"/>
    <property type="evidence" value="ECO:0007669"/>
    <property type="project" value="UniProtKB-KW"/>
</dbReference>
<dbReference type="FunFam" id="2.40.50.40:FF:000012">
    <property type="entry name" value="C-C motif chemokine"/>
    <property type="match status" value="1"/>
</dbReference>
<evidence type="ECO:0000313" key="11">
    <source>
        <dbReference type="Proteomes" id="UP001364617"/>
    </source>
</evidence>
<comment type="subcellular location">
    <subcellularLocation>
        <location evidence="1">Secreted</location>
    </subcellularLocation>
</comment>
<feature type="domain" description="Chemokine interleukin-8-like" evidence="9">
    <location>
        <begin position="34"/>
        <end position="94"/>
    </location>
</feature>
<dbReference type="GO" id="GO:0008009">
    <property type="term" value="F:chemokine activity"/>
    <property type="evidence" value="ECO:0007669"/>
    <property type="project" value="InterPro"/>
</dbReference>
<dbReference type="Pfam" id="PF00048">
    <property type="entry name" value="IL8"/>
    <property type="match status" value="1"/>
</dbReference>
<dbReference type="AlphaFoldDB" id="A0AAN9GRK9"/>
<keyword evidence="5 8" id="KW-0732">Signal</keyword>
<evidence type="ECO:0000256" key="7">
    <source>
        <dbReference type="ARBA" id="ARBA00023198"/>
    </source>
</evidence>
<comment type="caution">
    <text evidence="10">The sequence shown here is derived from an EMBL/GenBank/DDBJ whole genome shotgun (WGS) entry which is preliminary data.</text>
</comment>
<evidence type="ECO:0000259" key="9">
    <source>
        <dbReference type="SMART" id="SM00199"/>
    </source>
</evidence>
<keyword evidence="11" id="KW-1185">Reference proteome</keyword>
<reference evidence="10 11" key="1">
    <citation type="submission" date="2024-02" db="EMBL/GenBank/DDBJ databases">
        <title>Chromosome-level genome assembly of the Eurasian Minnow (Phoxinus phoxinus).</title>
        <authorList>
            <person name="Oriowo T.O."/>
            <person name="Martin S."/>
            <person name="Stange M."/>
            <person name="Chrysostomakis Y."/>
            <person name="Brown T."/>
            <person name="Winkler S."/>
            <person name="Kukowka S."/>
            <person name="Myers E.W."/>
            <person name="Bohne A."/>
        </authorList>
    </citation>
    <scope>NUCLEOTIDE SEQUENCE [LARGE SCALE GENOMIC DNA]</scope>
    <source>
        <strain evidence="10">ZFMK-TIS-60720</strain>
        <tissue evidence="10">Whole Organism</tissue>
    </source>
</reference>
<gene>
    <name evidence="10" type="ORF">R3I93_021908</name>
</gene>
<dbReference type="SMART" id="SM00199">
    <property type="entry name" value="SCY"/>
    <property type="match status" value="1"/>
</dbReference>
<feature type="chain" id="PRO_5042989128" description="Chemokine interleukin-8-like domain-containing protein" evidence="8">
    <location>
        <begin position="35"/>
        <end position="110"/>
    </location>
</feature>
<proteinExistence type="predicted"/>
<evidence type="ECO:0000256" key="4">
    <source>
        <dbReference type="ARBA" id="ARBA00022525"/>
    </source>
</evidence>
<evidence type="ECO:0000256" key="1">
    <source>
        <dbReference type="ARBA" id="ARBA00004613"/>
    </source>
</evidence>
<keyword evidence="2" id="KW-0145">Chemotaxis</keyword>
<keyword evidence="4" id="KW-0964">Secreted</keyword>
<organism evidence="10 11">
    <name type="scientific">Phoxinus phoxinus</name>
    <name type="common">Eurasian minnow</name>
    <dbReference type="NCBI Taxonomy" id="58324"/>
    <lineage>
        <taxon>Eukaryota</taxon>
        <taxon>Metazoa</taxon>
        <taxon>Chordata</taxon>
        <taxon>Craniata</taxon>
        <taxon>Vertebrata</taxon>
        <taxon>Euteleostomi</taxon>
        <taxon>Actinopterygii</taxon>
        <taxon>Neopterygii</taxon>
        <taxon>Teleostei</taxon>
        <taxon>Ostariophysi</taxon>
        <taxon>Cypriniformes</taxon>
        <taxon>Leuciscidae</taxon>
        <taxon>Phoxininae</taxon>
        <taxon>Phoxinus</taxon>
    </lineage>
</organism>
<protein>
    <recommendedName>
        <fullName evidence="9">Chemokine interleukin-8-like domain-containing protein</fullName>
    </recommendedName>
</protein>
<evidence type="ECO:0000256" key="8">
    <source>
        <dbReference type="SAM" id="SignalP"/>
    </source>
</evidence>
<evidence type="ECO:0000256" key="2">
    <source>
        <dbReference type="ARBA" id="ARBA00022500"/>
    </source>
</evidence>
<keyword evidence="3" id="KW-0202">Cytokine</keyword>
<evidence type="ECO:0000256" key="5">
    <source>
        <dbReference type="ARBA" id="ARBA00022729"/>
    </source>
</evidence>
<name>A0AAN9GRK9_9TELE</name>
<feature type="signal peptide" evidence="8">
    <location>
        <begin position="1"/>
        <end position="34"/>
    </location>
</feature>
<evidence type="ECO:0000256" key="6">
    <source>
        <dbReference type="ARBA" id="ARBA00023157"/>
    </source>
</evidence>
<dbReference type="PANTHER" id="PTHR12015:SF190">
    <property type="entry name" value="C-C MOTIF CHEMOKINE"/>
    <property type="match status" value="1"/>
</dbReference>
<sequence>MRYWTMHFQSSKMVVKICILAFVTLLIFQVETEAGICCLSYTKRPKRCALLKGYDIQAITGRCDLAAIIFHTVKGKSICADPAQSWTQMRVECLKMKAAEVKVISSGHPI</sequence>
<accession>A0AAN9GRK9</accession>
<dbReference type="SUPFAM" id="SSF54117">
    <property type="entry name" value="Interleukin 8-like chemokines"/>
    <property type="match status" value="1"/>
</dbReference>
<dbReference type="EMBL" id="JAYKXH010000024">
    <property type="protein sequence ID" value="KAK7123626.1"/>
    <property type="molecule type" value="Genomic_DNA"/>
</dbReference>
<dbReference type="GO" id="GO:0006955">
    <property type="term" value="P:immune response"/>
    <property type="evidence" value="ECO:0007669"/>
    <property type="project" value="InterPro"/>
</dbReference>
<dbReference type="Gene3D" id="2.40.50.40">
    <property type="match status" value="1"/>
</dbReference>
<keyword evidence="7" id="KW-0395">Inflammatory response</keyword>